<comment type="caution">
    <text evidence="1">The sequence shown here is derived from an EMBL/GenBank/DDBJ whole genome shotgun (WGS) entry which is preliminary data.</text>
</comment>
<dbReference type="OrthoDB" id="291007at2759"/>
<dbReference type="SUPFAM" id="SSF55486">
    <property type="entry name" value="Metalloproteases ('zincins'), catalytic domain"/>
    <property type="match status" value="1"/>
</dbReference>
<keyword evidence="1" id="KW-0482">Metalloprotease</keyword>
<dbReference type="AlphaFoldDB" id="A0A443R3Y9"/>
<dbReference type="GO" id="GO:0006508">
    <property type="term" value="P:proteolysis"/>
    <property type="evidence" value="ECO:0007669"/>
    <property type="project" value="UniProtKB-KW"/>
</dbReference>
<accession>A0A443R3Y9</accession>
<dbReference type="InterPro" id="IPR024079">
    <property type="entry name" value="MetalloPept_cat_dom_sf"/>
</dbReference>
<sequence length="131" mass="15455">MDSAKKALKYKPLENPNYLFGDIKIAPKKTLFSPRNAVPDDDPLWPYEPYRELIVDAMDHFHENTCVRFVERTDEDDYLHLISDEGPPVFKLKRFQLPILLNLRWNQEKYVIPTKTDDEEPELENKPGPKI</sequence>
<dbReference type="GO" id="GO:0008237">
    <property type="term" value="F:metallopeptidase activity"/>
    <property type="evidence" value="ECO:0007669"/>
    <property type="project" value="UniProtKB-KW"/>
</dbReference>
<name>A0A443R3Y9_9ACAR</name>
<keyword evidence="1" id="KW-0378">Hydrolase</keyword>
<keyword evidence="2" id="KW-1185">Reference proteome</keyword>
<evidence type="ECO:0000313" key="1">
    <source>
        <dbReference type="EMBL" id="RWS09982.1"/>
    </source>
</evidence>
<organism evidence="1 2">
    <name type="scientific">Dinothrombium tinctorium</name>
    <dbReference type="NCBI Taxonomy" id="1965070"/>
    <lineage>
        <taxon>Eukaryota</taxon>
        <taxon>Metazoa</taxon>
        <taxon>Ecdysozoa</taxon>
        <taxon>Arthropoda</taxon>
        <taxon>Chelicerata</taxon>
        <taxon>Arachnida</taxon>
        <taxon>Acari</taxon>
        <taxon>Acariformes</taxon>
        <taxon>Trombidiformes</taxon>
        <taxon>Prostigmata</taxon>
        <taxon>Anystina</taxon>
        <taxon>Parasitengona</taxon>
        <taxon>Trombidioidea</taxon>
        <taxon>Trombidiidae</taxon>
        <taxon>Dinothrombium</taxon>
    </lineage>
</organism>
<evidence type="ECO:0000313" key="2">
    <source>
        <dbReference type="Proteomes" id="UP000285301"/>
    </source>
</evidence>
<dbReference type="EMBL" id="NCKU01002264">
    <property type="protein sequence ID" value="RWS09982.1"/>
    <property type="molecule type" value="Genomic_DNA"/>
</dbReference>
<dbReference type="STRING" id="1965070.A0A443R3Y9"/>
<feature type="non-terminal residue" evidence="1">
    <location>
        <position position="131"/>
    </location>
</feature>
<protein>
    <submittedName>
        <fullName evidence="1">Astacin-like metalloprotease toxin 5</fullName>
    </submittedName>
</protein>
<dbReference type="Gene3D" id="3.40.390.10">
    <property type="entry name" value="Collagenase (Catalytic Domain)"/>
    <property type="match status" value="1"/>
</dbReference>
<keyword evidence="1" id="KW-0645">Protease</keyword>
<gene>
    <name evidence="1" type="ORF">B4U79_01434</name>
</gene>
<reference evidence="1 2" key="1">
    <citation type="journal article" date="2018" name="Gigascience">
        <title>Genomes of trombidid mites reveal novel predicted allergens and laterally-transferred genes associated with secondary metabolism.</title>
        <authorList>
            <person name="Dong X."/>
            <person name="Chaisiri K."/>
            <person name="Xia D."/>
            <person name="Armstrong S.D."/>
            <person name="Fang Y."/>
            <person name="Donnelly M.J."/>
            <person name="Kadowaki T."/>
            <person name="McGarry J.W."/>
            <person name="Darby A.C."/>
            <person name="Makepeace B.L."/>
        </authorList>
    </citation>
    <scope>NUCLEOTIDE SEQUENCE [LARGE SCALE GENOMIC DNA]</scope>
    <source>
        <strain evidence="1">UoL-WK</strain>
    </source>
</reference>
<proteinExistence type="predicted"/>
<dbReference type="Proteomes" id="UP000285301">
    <property type="component" value="Unassembled WGS sequence"/>
</dbReference>